<evidence type="ECO:0000313" key="1">
    <source>
        <dbReference type="EMBL" id="SVC36441.1"/>
    </source>
</evidence>
<gene>
    <name evidence="1" type="ORF">METZ01_LOCUS289295</name>
</gene>
<dbReference type="EMBL" id="UINC01087237">
    <property type="protein sequence ID" value="SVC36441.1"/>
    <property type="molecule type" value="Genomic_DNA"/>
</dbReference>
<accession>A0A382LNI0</accession>
<organism evidence="1">
    <name type="scientific">marine metagenome</name>
    <dbReference type="NCBI Taxonomy" id="408172"/>
    <lineage>
        <taxon>unclassified sequences</taxon>
        <taxon>metagenomes</taxon>
        <taxon>ecological metagenomes</taxon>
    </lineage>
</organism>
<protein>
    <submittedName>
        <fullName evidence="1">Uncharacterized protein</fullName>
    </submittedName>
</protein>
<sequence length="23" mass="2660">MKTRAMATDTITTYEINIAIFVR</sequence>
<dbReference type="AlphaFoldDB" id="A0A382LNI0"/>
<proteinExistence type="predicted"/>
<name>A0A382LNI0_9ZZZZ</name>
<reference evidence="1" key="1">
    <citation type="submission" date="2018-05" db="EMBL/GenBank/DDBJ databases">
        <authorList>
            <person name="Lanie J.A."/>
            <person name="Ng W.-L."/>
            <person name="Kazmierczak K.M."/>
            <person name="Andrzejewski T.M."/>
            <person name="Davidsen T.M."/>
            <person name="Wayne K.J."/>
            <person name="Tettelin H."/>
            <person name="Glass J.I."/>
            <person name="Rusch D."/>
            <person name="Podicherti R."/>
            <person name="Tsui H.-C.T."/>
            <person name="Winkler M.E."/>
        </authorList>
    </citation>
    <scope>NUCLEOTIDE SEQUENCE</scope>
</reference>